<keyword evidence="3 7" id="KW-0067">ATP-binding</keyword>
<keyword evidence="2" id="KW-0547">Nucleotide-binding</keyword>
<dbReference type="GO" id="GO:0016887">
    <property type="term" value="F:ATP hydrolysis activity"/>
    <property type="evidence" value="ECO:0007669"/>
    <property type="project" value="InterPro"/>
</dbReference>
<proteinExistence type="predicted"/>
<dbReference type="SUPFAM" id="SSF52540">
    <property type="entry name" value="P-loop containing nucleoside triphosphate hydrolases"/>
    <property type="match status" value="1"/>
</dbReference>
<dbReference type="GO" id="GO:0005524">
    <property type="term" value="F:ATP binding"/>
    <property type="evidence" value="ECO:0007669"/>
    <property type="project" value="UniProtKB-KW"/>
</dbReference>
<keyword evidence="8" id="KW-1185">Reference proteome</keyword>
<gene>
    <name evidence="7" type="ORF">SAMN04488541_10626</name>
</gene>
<dbReference type="FunFam" id="3.40.50.300:FF:000134">
    <property type="entry name" value="Iron-enterobactin ABC transporter ATP-binding protein"/>
    <property type="match status" value="1"/>
</dbReference>
<name>A0A1I2JW82_9BACT</name>
<dbReference type="EMBL" id="FONY01000062">
    <property type="protein sequence ID" value="SFF57307.1"/>
    <property type="molecule type" value="Genomic_DNA"/>
</dbReference>
<evidence type="ECO:0000256" key="4">
    <source>
        <dbReference type="ARBA" id="ARBA00022967"/>
    </source>
</evidence>
<dbReference type="InterPro" id="IPR003593">
    <property type="entry name" value="AAA+_ATPase"/>
</dbReference>
<comment type="function">
    <text evidence="5">Part of the ABC transporter complex HmuTUV involved in hemin import. Responsible for energy coupling to the transport system.</text>
</comment>
<dbReference type="SMART" id="SM00382">
    <property type="entry name" value="AAA"/>
    <property type="match status" value="1"/>
</dbReference>
<dbReference type="NCBIfam" id="NF010068">
    <property type="entry name" value="PRK13548.1"/>
    <property type="match status" value="1"/>
</dbReference>
<dbReference type="Proteomes" id="UP000199513">
    <property type="component" value="Unassembled WGS sequence"/>
</dbReference>
<dbReference type="AlphaFoldDB" id="A0A1I2JW82"/>
<accession>A0A1I2JW82</accession>
<evidence type="ECO:0000256" key="3">
    <source>
        <dbReference type="ARBA" id="ARBA00022840"/>
    </source>
</evidence>
<dbReference type="PROSITE" id="PS00211">
    <property type="entry name" value="ABC_TRANSPORTER_1"/>
    <property type="match status" value="1"/>
</dbReference>
<dbReference type="InterPro" id="IPR017871">
    <property type="entry name" value="ABC_transporter-like_CS"/>
</dbReference>
<dbReference type="STRING" id="1003.SAMN04488541_10626"/>
<evidence type="ECO:0000256" key="2">
    <source>
        <dbReference type="ARBA" id="ARBA00022741"/>
    </source>
</evidence>
<dbReference type="OrthoDB" id="9806726at2"/>
<dbReference type="Gene3D" id="3.40.50.300">
    <property type="entry name" value="P-loop containing nucleotide triphosphate hydrolases"/>
    <property type="match status" value="1"/>
</dbReference>
<dbReference type="PANTHER" id="PTHR42794">
    <property type="entry name" value="HEMIN IMPORT ATP-BINDING PROTEIN HMUV"/>
    <property type="match status" value="1"/>
</dbReference>
<dbReference type="CDD" id="cd03214">
    <property type="entry name" value="ABC_Iron-Siderophores_B12_Hemin"/>
    <property type="match status" value="1"/>
</dbReference>
<feature type="domain" description="ABC transporter" evidence="6">
    <location>
        <begin position="2"/>
        <end position="239"/>
    </location>
</feature>
<keyword evidence="4" id="KW-1278">Translocase</keyword>
<dbReference type="InterPro" id="IPR027417">
    <property type="entry name" value="P-loop_NTPase"/>
</dbReference>
<reference evidence="8" key="1">
    <citation type="submission" date="2016-10" db="EMBL/GenBank/DDBJ databases">
        <authorList>
            <person name="Varghese N."/>
            <person name="Submissions S."/>
        </authorList>
    </citation>
    <scope>NUCLEOTIDE SEQUENCE [LARGE SCALE GENOMIC DNA]</scope>
    <source>
        <strain>GEY</strain>
        <strain evidence="8">DSM 9560</strain>
    </source>
</reference>
<dbReference type="InterPro" id="IPR003439">
    <property type="entry name" value="ABC_transporter-like_ATP-bd"/>
</dbReference>
<dbReference type="PANTHER" id="PTHR42794:SF1">
    <property type="entry name" value="HEMIN IMPORT ATP-BINDING PROTEIN HMUV"/>
    <property type="match status" value="1"/>
</dbReference>
<dbReference type="PROSITE" id="PS50893">
    <property type="entry name" value="ABC_TRANSPORTER_2"/>
    <property type="match status" value="1"/>
</dbReference>
<organism evidence="7 8">
    <name type="scientific">Thermoflexibacter ruber</name>
    <dbReference type="NCBI Taxonomy" id="1003"/>
    <lineage>
        <taxon>Bacteria</taxon>
        <taxon>Pseudomonadati</taxon>
        <taxon>Bacteroidota</taxon>
        <taxon>Cytophagia</taxon>
        <taxon>Cytophagales</taxon>
        <taxon>Thermoflexibacteraceae</taxon>
        <taxon>Thermoflexibacter</taxon>
    </lineage>
</organism>
<evidence type="ECO:0000256" key="5">
    <source>
        <dbReference type="ARBA" id="ARBA00037066"/>
    </source>
</evidence>
<sequence length="262" mass="29704">MIKVRNLGYQIGKKLLVQDLNFQAQQGELLAILGANGAGKSTLLKLLSRDILPYQGNIFFGNKALEDYTLDELARKRAVLMQQNQVSLGFASAEIVMMGRYPYFQFHPSFRDEQICYLAMQKTGVAHLAYRSYHTLSGGEQQRVQFARALAQVWEHPDSWLLLDEPTTGLDLLHQQEMISTAHELSRKGYGVIAILHDLNLAMQYADKVLIMREGKLLSWGTPAQVLTCETIHQAFDLPVRLIRHPELQCPMIVPCPLNRNL</sequence>
<evidence type="ECO:0000259" key="6">
    <source>
        <dbReference type="PROSITE" id="PS50893"/>
    </source>
</evidence>
<keyword evidence="1" id="KW-0813">Transport</keyword>
<evidence type="ECO:0000313" key="7">
    <source>
        <dbReference type="EMBL" id="SFF57307.1"/>
    </source>
</evidence>
<dbReference type="RefSeq" id="WP_091549384.1">
    <property type="nucleotide sequence ID" value="NZ_FONY01000062.1"/>
</dbReference>
<evidence type="ECO:0000313" key="8">
    <source>
        <dbReference type="Proteomes" id="UP000199513"/>
    </source>
</evidence>
<evidence type="ECO:0000256" key="1">
    <source>
        <dbReference type="ARBA" id="ARBA00022448"/>
    </source>
</evidence>
<dbReference type="Pfam" id="PF00005">
    <property type="entry name" value="ABC_tran"/>
    <property type="match status" value="1"/>
</dbReference>
<protein>
    <submittedName>
        <fullName evidence="7">Iron complex transport system ATP-binding protein</fullName>
    </submittedName>
</protein>